<sequence>MAGIVSQLDSDLEFSALLNKRFIMNASELDVDGSGALSWDEIASLVIGRGLCEGAIEDATSNRFIPFKGCVDTGLHTTAISLVRHMKGPKTDRVAYSEQGSTILRFTNVDLAPHSTLDTRAEDEDPCCILCLEYLPEWNTCALGGSDMSLRFYDCRDLARSNLSTGQGDKARFRLRRKIVVPAAQRSICWSPSSQTLFTAGHDGCIYAWDVAAALAPGGVADALALRIKERRYSEHKSMGQQKIVTDDGRVPVITLSIPKAAVGNQSLILSPQLPTPRSTPRPSVGQEDRAVTSLVELPDLGLIASCGLNQLIVLWDVHTGSRKRVLAGHTKAITCMAFSGNLSNTVNVCLVSGGFDYSILVWNPYYSDPLSAIRSHQAPVQAVEILPSVPGLDGRVVSVDSMACMKVHDITTNQLLQSLPIPEISMLNDFTLIRTARSDGTPLIRAVACARQFRVFDLCTALAGHGE</sequence>
<protein>
    <submittedName>
        <fullName evidence="4">Uncharacterized protein</fullName>
    </submittedName>
</protein>
<dbReference type="InterPro" id="IPR015943">
    <property type="entry name" value="WD40/YVTN_repeat-like_dom_sf"/>
</dbReference>
<dbReference type="PANTHER" id="PTHR44019:SF8">
    <property type="entry name" value="POC1 CENTRIOLAR PROTEIN HOMOLOG"/>
    <property type="match status" value="1"/>
</dbReference>
<dbReference type="EMBL" id="JABANM010026896">
    <property type="protein sequence ID" value="KAF4712228.1"/>
    <property type="molecule type" value="Genomic_DNA"/>
</dbReference>
<feature type="non-terminal residue" evidence="4">
    <location>
        <position position="1"/>
    </location>
</feature>
<feature type="repeat" description="WD" evidence="3">
    <location>
        <begin position="327"/>
        <end position="364"/>
    </location>
</feature>
<dbReference type="InterPro" id="IPR050505">
    <property type="entry name" value="WDR55/POC1"/>
</dbReference>
<dbReference type="InterPro" id="IPR001680">
    <property type="entry name" value="WD40_rpt"/>
</dbReference>
<dbReference type="PANTHER" id="PTHR44019">
    <property type="entry name" value="WD REPEAT-CONTAINING PROTEIN 55"/>
    <property type="match status" value="1"/>
</dbReference>
<dbReference type="Proteomes" id="UP000574390">
    <property type="component" value="Unassembled WGS sequence"/>
</dbReference>
<dbReference type="Gene3D" id="2.130.10.10">
    <property type="entry name" value="YVTN repeat-like/Quinoprotein amine dehydrogenase"/>
    <property type="match status" value="2"/>
</dbReference>
<evidence type="ECO:0000256" key="2">
    <source>
        <dbReference type="ARBA" id="ARBA00022737"/>
    </source>
</evidence>
<evidence type="ECO:0000313" key="4">
    <source>
        <dbReference type="EMBL" id="KAF4712228.1"/>
    </source>
</evidence>
<keyword evidence="2" id="KW-0677">Repeat</keyword>
<dbReference type="InterPro" id="IPR036322">
    <property type="entry name" value="WD40_repeat_dom_sf"/>
</dbReference>
<gene>
    <name evidence="4" type="ORF">FOZ62_019318</name>
</gene>
<evidence type="ECO:0000313" key="5">
    <source>
        <dbReference type="Proteomes" id="UP000574390"/>
    </source>
</evidence>
<dbReference type="SMART" id="SM00320">
    <property type="entry name" value="WD40"/>
    <property type="match status" value="4"/>
</dbReference>
<keyword evidence="1 3" id="KW-0853">WD repeat</keyword>
<organism evidence="4 5">
    <name type="scientific">Perkinsus olseni</name>
    <name type="common">Perkinsus atlanticus</name>
    <dbReference type="NCBI Taxonomy" id="32597"/>
    <lineage>
        <taxon>Eukaryota</taxon>
        <taxon>Sar</taxon>
        <taxon>Alveolata</taxon>
        <taxon>Perkinsozoa</taxon>
        <taxon>Perkinsea</taxon>
        <taxon>Perkinsida</taxon>
        <taxon>Perkinsidae</taxon>
        <taxon>Perkinsus</taxon>
    </lineage>
</organism>
<comment type="caution">
    <text evidence="4">The sequence shown here is derived from an EMBL/GenBank/DDBJ whole genome shotgun (WGS) entry which is preliminary data.</text>
</comment>
<dbReference type="InterPro" id="IPR018247">
    <property type="entry name" value="EF_Hand_1_Ca_BS"/>
</dbReference>
<evidence type="ECO:0000256" key="3">
    <source>
        <dbReference type="PROSITE-ProRule" id="PRU00221"/>
    </source>
</evidence>
<name>A0A7J6QV63_PEROL</name>
<reference evidence="4 5" key="1">
    <citation type="submission" date="2020-04" db="EMBL/GenBank/DDBJ databases">
        <title>Perkinsus olseni comparative genomics.</title>
        <authorList>
            <person name="Bogema D.R."/>
        </authorList>
    </citation>
    <scope>NUCLEOTIDE SEQUENCE [LARGE SCALE GENOMIC DNA]</scope>
    <source>
        <strain evidence="4">ATCC PRA-205</strain>
    </source>
</reference>
<dbReference type="Pfam" id="PF00400">
    <property type="entry name" value="WD40"/>
    <property type="match status" value="2"/>
</dbReference>
<dbReference type="SUPFAM" id="SSF50978">
    <property type="entry name" value="WD40 repeat-like"/>
    <property type="match status" value="1"/>
</dbReference>
<feature type="repeat" description="WD" evidence="3">
    <location>
        <begin position="187"/>
        <end position="211"/>
    </location>
</feature>
<dbReference type="PROSITE" id="PS00018">
    <property type="entry name" value="EF_HAND_1"/>
    <property type="match status" value="1"/>
</dbReference>
<dbReference type="AlphaFoldDB" id="A0A7J6QV63"/>
<proteinExistence type="predicted"/>
<dbReference type="PROSITE" id="PS50082">
    <property type="entry name" value="WD_REPEATS_2"/>
    <property type="match status" value="2"/>
</dbReference>
<accession>A0A7J6QV63</accession>
<evidence type="ECO:0000256" key="1">
    <source>
        <dbReference type="ARBA" id="ARBA00022574"/>
    </source>
</evidence>